<feature type="region of interest" description="Disordered" evidence="6">
    <location>
        <begin position="576"/>
        <end position="611"/>
    </location>
</feature>
<evidence type="ECO:0000313" key="9">
    <source>
        <dbReference type="EMBL" id="KAF4474761.1"/>
    </source>
</evidence>
<dbReference type="InterPro" id="IPR001650">
    <property type="entry name" value="Helicase_C-like"/>
</dbReference>
<evidence type="ECO:0000256" key="4">
    <source>
        <dbReference type="ARBA" id="ARBA00034617"/>
    </source>
</evidence>
<evidence type="ECO:0000256" key="6">
    <source>
        <dbReference type="SAM" id="MobiDB-lite"/>
    </source>
</evidence>
<evidence type="ECO:0000256" key="3">
    <source>
        <dbReference type="ARBA" id="ARBA00022840"/>
    </source>
</evidence>
<evidence type="ECO:0000259" key="8">
    <source>
        <dbReference type="PROSITE" id="PS51194"/>
    </source>
</evidence>
<sequence length="1617" mass="182051">MFGIRLVYTSEDRSTTVYHLRPRPRPSRNSFRRQVIFIIIHPPAQVIQRHCRAEHGWHNDWQKGGNVRKRATVARDLPWTTGVPCQRFFPSRAGSRWFEVGRGLGMAVQSEPPEPGTDNTAWFVALHENQEKRFEADAREEVSIVDEKLEPNGWLYRVGWTRDLEGLNKTQLQEATRPIEDGEETLRFVWAVFNSVADKARATAAPHKVGHDALFEAERKEISQQPVRPFDNRMEDDTWQRYKEVWRKMVSIWFRMDEWPERERPPYRFTMRQGSLWDAFTSRVEADVGSRQAAQAEEVERMCLDAIIAIIEDPYKQSQKESAMIGALAVLGIREDGGWHQATEYTTNYSAVIKVAKMFVVYQAWLERQDEVAELTATKGAEAAYEEASSVFHLVRDKVRRFMTRMPGRPDDEPRAMNWIYDARTYGMHIRFNTVAPGMVDWSGDRISFRRVQVRVCELAEMFHGLAQEARSLLAQLAVVDGDGDRDNEHGDEHGDGYGGRSALAAALPAIRWESMHDDHSQDRPGYSFLHDDRNEAWVGKGKGWIARRIAESEARRRAWLDPTRGTAAAAAAVAAAGEAEEATSNHSNSHHPYRERTEEATSNRSNSHHPYRERTVQAYRQALESFRERLWMLMHMVAGQPARAPELAGIRHSNTANGGVRNVFAHDSMICFVTSYHKNYRQTGTAKVIHRYLPREVGELLVWYLWLVLPFWQQVGGIIHQTDRKSAFLWADDVVVRGRAAGEASRDNTRGDERRNNTKDNDARDNTEDDDARENTITDESTPATPGRAPWTDERLWTSDKARRIMQQHSERLVGSKINISGWRHMAVAIANRYLNEAFGRADDRNNDNDDNDDDDVGVEDSALDLQAGHGTHVAGMIYGRLYQEAPFGTAALRDRFRAVSRQWHRLLGFGAEDRGGGAPTKRRRTATTAADEEFEGQRRRRFTRLQLANAAAQLRQMMGDPRAAFRGQQERVIRSIMRGDDPIVQVTGTGGGKSLSFMLPAYCAPDGVTIVVTPLVALRTDMDARCSRSGLTSTTWRGGGRANTTAATVVFVTPESAVTQGFRDFVGRLQRRQQLDRVVLDECHVVLDGSRGFRPALRALGRTVQEFGAQLVCLTATLPPAEEREFFAVTGIRPERVRVFREATTRRNIGYGVVVVASGSGGRGRGRGAASRSRRAKSGLGLWSGQEGEDGELSAVEERGCQEVRDWLRQQPRGKAVVYSSTIEGVERMAEALGCAAFHSSIGSTEDKASRLEAWRRGDGADGGVIVATNALGLGIDVPDVRLVVHAGMPRRLRDFVQESGRAGRDGQPSRSVVICSRAAVEEEEKEKEAGEAAKDGRAAGGGWEVSTRTYIRGEVCRRIVLDEVMDGRTDRSGCEEGEEACDMCQQRASEVMWADDGDGHGARDEEIRAAFETSQQARQFRRWQARAERSGLGEEGETFKQQLARWAGRCTYCGIRRRESDGHTLDDCPGRGEQAWGWTAQYRRQMEEAMFDGRRMENFSSCFHCGLPQGWCQRWEPLGEDGGRFREVEGGSCQYQGLMVAMFAVATIGVGSRVYEETVRAMRRADGLEEWASSEKEVYEWLGQMIQWGGVQSSKLCRLTSQLWQRAVEGVADG</sequence>
<dbReference type="GO" id="GO:0003676">
    <property type="term" value="F:nucleic acid binding"/>
    <property type="evidence" value="ECO:0007669"/>
    <property type="project" value="InterPro"/>
</dbReference>
<dbReference type="Pfam" id="PF00271">
    <property type="entry name" value="Helicase_C"/>
    <property type="match status" value="1"/>
</dbReference>
<dbReference type="SUPFAM" id="SSF52540">
    <property type="entry name" value="P-loop containing nucleoside triphosphate hydrolases"/>
    <property type="match status" value="1"/>
</dbReference>
<dbReference type="RefSeq" id="XP_066007110.1">
    <property type="nucleotide sequence ID" value="XM_066153279.1"/>
</dbReference>
<feature type="region of interest" description="Disordered" evidence="6">
    <location>
        <begin position="912"/>
        <end position="932"/>
    </location>
</feature>
<dbReference type="GeneID" id="90980422"/>
<dbReference type="PANTHER" id="PTHR13710:SF154">
    <property type="entry name" value="RECQ HELICASE, PUTATIVE (AFU_ORTHOLOGUE AFUA_6G14720)-RELATED"/>
    <property type="match status" value="1"/>
</dbReference>
<feature type="region of interest" description="Disordered" evidence="6">
    <location>
        <begin position="1164"/>
        <end position="1183"/>
    </location>
</feature>
<dbReference type="InterPro" id="IPR011545">
    <property type="entry name" value="DEAD/DEAH_box_helicase_dom"/>
</dbReference>
<dbReference type="PROSITE" id="PS51194">
    <property type="entry name" value="HELICASE_CTER"/>
    <property type="match status" value="1"/>
</dbReference>
<reference evidence="9 10" key="2">
    <citation type="submission" date="2020-04" db="EMBL/GenBank/DDBJ databases">
        <title>Genome sequencing and assembly of multiple isolates from the Colletotrichum gloeosporioides species complex.</title>
        <authorList>
            <person name="Gan P."/>
            <person name="Shirasu K."/>
        </authorList>
    </citation>
    <scope>NUCLEOTIDE SEQUENCE [LARGE SCALE GENOMIC DNA]</scope>
    <source>
        <strain evidence="9 10">Nara gc5</strain>
    </source>
</reference>
<dbReference type="EC" id="5.6.2.4" evidence="5"/>
<feature type="domain" description="Helicase ATP-binding" evidence="7">
    <location>
        <begin position="976"/>
        <end position="1138"/>
    </location>
</feature>
<evidence type="ECO:0000259" key="7">
    <source>
        <dbReference type="PROSITE" id="PS51192"/>
    </source>
</evidence>
<keyword evidence="2" id="KW-0547">Nucleotide-binding</keyword>
<dbReference type="GO" id="GO:0005694">
    <property type="term" value="C:chromosome"/>
    <property type="evidence" value="ECO:0007669"/>
    <property type="project" value="TreeGrafter"/>
</dbReference>
<dbReference type="GO" id="GO:0005524">
    <property type="term" value="F:ATP binding"/>
    <property type="evidence" value="ECO:0007669"/>
    <property type="project" value="UniProtKB-KW"/>
</dbReference>
<dbReference type="InParanoid" id="A0A7J6IFL6"/>
<accession>A0A7J6IFL6</accession>
<dbReference type="SMART" id="SM00487">
    <property type="entry name" value="DEXDc"/>
    <property type="match status" value="1"/>
</dbReference>
<comment type="catalytic activity">
    <reaction evidence="4">
        <text>Couples ATP hydrolysis with the unwinding of duplex DNA by translocating in the 3'-5' direction.</text>
        <dbReference type="EC" id="5.6.2.4"/>
    </reaction>
</comment>
<dbReference type="PROSITE" id="PS51192">
    <property type="entry name" value="HELICASE_ATP_BIND_1"/>
    <property type="match status" value="1"/>
</dbReference>
<evidence type="ECO:0000256" key="1">
    <source>
        <dbReference type="ARBA" id="ARBA00005446"/>
    </source>
</evidence>
<dbReference type="OrthoDB" id="5148578at2759"/>
<dbReference type="PANTHER" id="PTHR13710">
    <property type="entry name" value="DNA HELICASE RECQ FAMILY MEMBER"/>
    <property type="match status" value="1"/>
</dbReference>
<keyword evidence="3" id="KW-0067">ATP-binding</keyword>
<gene>
    <name evidence="9" type="ORF">CGGC5_v015514</name>
</gene>
<feature type="compositionally biased region" description="Basic and acidic residues" evidence="6">
    <location>
        <begin position="593"/>
        <end position="602"/>
    </location>
</feature>
<feature type="domain" description="Helicase C-terminal" evidence="8">
    <location>
        <begin position="1190"/>
        <end position="1354"/>
    </location>
</feature>
<dbReference type="Pfam" id="PF00270">
    <property type="entry name" value="DEAD"/>
    <property type="match status" value="1"/>
</dbReference>
<dbReference type="Proteomes" id="UP000011096">
    <property type="component" value="Unassembled WGS sequence"/>
</dbReference>
<keyword evidence="10" id="KW-1185">Reference proteome</keyword>
<dbReference type="InterPro" id="IPR014001">
    <property type="entry name" value="Helicase_ATP-bd"/>
</dbReference>
<dbReference type="GO" id="GO:0043138">
    <property type="term" value="F:3'-5' DNA helicase activity"/>
    <property type="evidence" value="ECO:0007669"/>
    <property type="project" value="UniProtKB-EC"/>
</dbReference>
<organism evidence="9 10">
    <name type="scientific">Colletotrichum fructicola (strain Nara gc5)</name>
    <name type="common">Anthracnose fungus</name>
    <name type="synonym">Colletotrichum gloeosporioides (strain Nara gc5)</name>
    <dbReference type="NCBI Taxonomy" id="1213859"/>
    <lineage>
        <taxon>Eukaryota</taxon>
        <taxon>Fungi</taxon>
        <taxon>Dikarya</taxon>
        <taxon>Ascomycota</taxon>
        <taxon>Pezizomycotina</taxon>
        <taxon>Sordariomycetes</taxon>
        <taxon>Hypocreomycetidae</taxon>
        <taxon>Glomerellales</taxon>
        <taxon>Glomerellaceae</taxon>
        <taxon>Colletotrichum</taxon>
        <taxon>Colletotrichum gloeosporioides species complex</taxon>
    </lineage>
</organism>
<protein>
    <recommendedName>
        <fullName evidence="5">DNA 3'-5' helicase</fullName>
        <ecNumber evidence="5">5.6.2.4</ecNumber>
    </recommendedName>
</protein>
<dbReference type="EMBL" id="ANPB02000010">
    <property type="protein sequence ID" value="KAF4474761.1"/>
    <property type="molecule type" value="Genomic_DNA"/>
</dbReference>
<dbReference type="Gene3D" id="3.40.50.300">
    <property type="entry name" value="P-loop containing nucleotide triphosphate hydrolases"/>
    <property type="match status" value="2"/>
</dbReference>
<evidence type="ECO:0000313" key="10">
    <source>
        <dbReference type="Proteomes" id="UP000011096"/>
    </source>
</evidence>
<comment type="caution">
    <text evidence="9">The sequence shown here is derived from an EMBL/GenBank/DDBJ whole genome shotgun (WGS) entry which is preliminary data.</text>
</comment>
<name>A0A7J6IFL6_COLFN</name>
<reference evidence="9 10" key="1">
    <citation type="submission" date="2012-08" db="EMBL/GenBank/DDBJ databases">
        <authorList>
            <person name="Gan P.H.P."/>
            <person name="Ikeda K."/>
            <person name="Irieda H."/>
            <person name="Narusaka M."/>
            <person name="O'Connell R.J."/>
            <person name="Narusaka Y."/>
            <person name="Takano Y."/>
            <person name="Kubo Y."/>
            <person name="Shirasu K."/>
        </authorList>
    </citation>
    <scope>NUCLEOTIDE SEQUENCE [LARGE SCALE GENOMIC DNA]</scope>
    <source>
        <strain evidence="9 10">Nara gc5</strain>
    </source>
</reference>
<comment type="similarity">
    <text evidence="1">Belongs to the helicase family. RecQ subfamily.</text>
</comment>
<dbReference type="GO" id="GO:0009378">
    <property type="term" value="F:four-way junction helicase activity"/>
    <property type="evidence" value="ECO:0007669"/>
    <property type="project" value="TreeGrafter"/>
</dbReference>
<evidence type="ECO:0000256" key="2">
    <source>
        <dbReference type="ARBA" id="ARBA00022741"/>
    </source>
</evidence>
<dbReference type="InterPro" id="IPR027417">
    <property type="entry name" value="P-loop_NTPase"/>
</dbReference>
<feature type="compositionally biased region" description="Basic and acidic residues" evidence="6">
    <location>
        <begin position="745"/>
        <end position="767"/>
    </location>
</feature>
<dbReference type="GO" id="GO:0005737">
    <property type="term" value="C:cytoplasm"/>
    <property type="evidence" value="ECO:0007669"/>
    <property type="project" value="TreeGrafter"/>
</dbReference>
<evidence type="ECO:0000256" key="5">
    <source>
        <dbReference type="ARBA" id="ARBA00034808"/>
    </source>
</evidence>
<feature type="region of interest" description="Disordered" evidence="6">
    <location>
        <begin position="742"/>
        <end position="797"/>
    </location>
</feature>
<proteinExistence type="inferred from homology"/>
<dbReference type="SMART" id="SM00490">
    <property type="entry name" value="HELICc"/>
    <property type="match status" value="1"/>
</dbReference>
<dbReference type="GO" id="GO:0000724">
    <property type="term" value="P:double-strand break repair via homologous recombination"/>
    <property type="evidence" value="ECO:0007669"/>
    <property type="project" value="TreeGrafter"/>
</dbReference>